<gene>
    <name evidence="10" type="primary">ugpE</name>
    <name evidence="12" type="ORF">N7330_17355</name>
</gene>
<feature type="transmembrane region" description="Helical" evidence="9">
    <location>
        <begin position="186"/>
        <end position="209"/>
    </location>
</feature>
<dbReference type="GO" id="GO:0055085">
    <property type="term" value="P:transmembrane transport"/>
    <property type="evidence" value="ECO:0007669"/>
    <property type="project" value="InterPro"/>
</dbReference>
<dbReference type="InterPro" id="IPR000515">
    <property type="entry name" value="MetI-like"/>
</dbReference>
<dbReference type="GO" id="GO:0005886">
    <property type="term" value="C:plasma membrane"/>
    <property type="evidence" value="ECO:0007669"/>
    <property type="project" value="UniProtKB-SubCell"/>
</dbReference>
<proteinExistence type="inferred from homology"/>
<organism evidence="12 13">
    <name type="scientific">Comamonas aquatica</name>
    <dbReference type="NCBI Taxonomy" id="225991"/>
    <lineage>
        <taxon>Bacteria</taxon>
        <taxon>Pseudomonadati</taxon>
        <taxon>Pseudomonadota</taxon>
        <taxon>Betaproteobacteria</taxon>
        <taxon>Burkholderiales</taxon>
        <taxon>Comamonadaceae</taxon>
        <taxon>Comamonas</taxon>
    </lineage>
</organism>
<comment type="similarity">
    <text evidence="9">Belongs to the binding-protein-dependent transport system permease family.</text>
</comment>
<dbReference type="PANTHER" id="PTHR43744:SF8">
    <property type="entry name" value="SN-GLYCEROL-3-PHOSPHATE TRANSPORT SYSTEM PERMEASE PROTEIN UGPE"/>
    <property type="match status" value="1"/>
</dbReference>
<feature type="transmembrane region" description="Helical" evidence="9">
    <location>
        <begin position="18"/>
        <end position="39"/>
    </location>
</feature>
<dbReference type="PANTHER" id="PTHR43744">
    <property type="entry name" value="ABC TRANSPORTER PERMEASE PROTEIN MG189-RELATED-RELATED"/>
    <property type="match status" value="1"/>
</dbReference>
<dbReference type="EMBL" id="JAODZU010000027">
    <property type="protein sequence ID" value="MDH0364804.1"/>
    <property type="molecule type" value="Genomic_DNA"/>
</dbReference>
<evidence type="ECO:0000256" key="7">
    <source>
        <dbReference type="ARBA" id="ARBA00022989"/>
    </source>
</evidence>
<dbReference type="SUPFAM" id="SSF161098">
    <property type="entry name" value="MetI-like"/>
    <property type="match status" value="1"/>
</dbReference>
<comment type="subunit">
    <text evidence="2 10">The complex is composed of two ATP-binding proteins (UgpC), two transmembrane proteins (UgpA and UgpE) and a solute-binding protein (UgpB).</text>
</comment>
<evidence type="ECO:0000256" key="9">
    <source>
        <dbReference type="RuleBase" id="RU363032"/>
    </source>
</evidence>
<evidence type="ECO:0000256" key="4">
    <source>
        <dbReference type="ARBA" id="ARBA00022448"/>
    </source>
</evidence>
<evidence type="ECO:0000256" key="8">
    <source>
        <dbReference type="ARBA" id="ARBA00023136"/>
    </source>
</evidence>
<feature type="transmembrane region" description="Helical" evidence="9">
    <location>
        <begin position="147"/>
        <end position="165"/>
    </location>
</feature>
<dbReference type="CDD" id="cd06261">
    <property type="entry name" value="TM_PBP2"/>
    <property type="match status" value="1"/>
</dbReference>
<keyword evidence="4 9" id="KW-0813">Transport</keyword>
<keyword evidence="8 9" id="KW-0472">Membrane</keyword>
<protein>
    <recommendedName>
        <fullName evidence="3 10">sn-glycerol-3-phosphate transport system permease protein UgpE</fullName>
    </recommendedName>
</protein>
<dbReference type="Pfam" id="PF00528">
    <property type="entry name" value="BPD_transp_1"/>
    <property type="match status" value="1"/>
</dbReference>
<dbReference type="Gene3D" id="1.10.3720.10">
    <property type="entry name" value="MetI-like"/>
    <property type="match status" value="1"/>
</dbReference>
<feature type="transmembrane region" description="Helical" evidence="9">
    <location>
        <begin position="111"/>
        <end position="135"/>
    </location>
</feature>
<evidence type="ECO:0000256" key="6">
    <source>
        <dbReference type="ARBA" id="ARBA00022692"/>
    </source>
</evidence>
<keyword evidence="6 9" id="KW-0812">Transmembrane</keyword>
<keyword evidence="10" id="KW-0997">Cell inner membrane</keyword>
<comment type="subcellular location">
    <subcellularLocation>
        <location evidence="10">Cell inner membrane</location>
        <topology evidence="10">Multi-pass membrane protein</topology>
    </subcellularLocation>
    <subcellularLocation>
        <location evidence="1 9">Cell membrane</location>
        <topology evidence="1 9">Multi-pass membrane protein</topology>
    </subcellularLocation>
</comment>
<evidence type="ECO:0000256" key="3">
    <source>
        <dbReference type="ARBA" id="ARBA00020515"/>
    </source>
</evidence>
<dbReference type="Proteomes" id="UP001158297">
    <property type="component" value="Unassembled WGS sequence"/>
</dbReference>
<evidence type="ECO:0000256" key="1">
    <source>
        <dbReference type="ARBA" id="ARBA00004651"/>
    </source>
</evidence>
<evidence type="ECO:0000313" key="12">
    <source>
        <dbReference type="EMBL" id="MDH0364804.1"/>
    </source>
</evidence>
<evidence type="ECO:0000256" key="5">
    <source>
        <dbReference type="ARBA" id="ARBA00022475"/>
    </source>
</evidence>
<feature type="transmembrane region" description="Helical" evidence="9">
    <location>
        <begin position="75"/>
        <end position="99"/>
    </location>
</feature>
<comment type="function">
    <text evidence="10">Part of the ABC transporter complex UgpBAEC involved in sn-glycerol-3-phosphate (G3P) import. Probably responsible for the translocation of the substrate across the membrane.</text>
</comment>
<dbReference type="AlphaFoldDB" id="A0AA42L839"/>
<comment type="caution">
    <text evidence="12">The sequence shown here is derived from an EMBL/GenBank/DDBJ whole genome shotgun (WGS) entry which is preliminary data.</text>
</comment>
<name>A0AA42L839_9BURK</name>
<dbReference type="PROSITE" id="PS50928">
    <property type="entry name" value="ABC_TM1"/>
    <property type="match status" value="1"/>
</dbReference>
<evidence type="ECO:0000256" key="10">
    <source>
        <dbReference type="RuleBase" id="RU363056"/>
    </source>
</evidence>
<reference evidence="12" key="1">
    <citation type="submission" date="2022-09" db="EMBL/GenBank/DDBJ databases">
        <title>Intensive care unit water sources are persistently colonized with multi-drug resistant bacteria and are the site of extensive horizontal gene transfer of antibiotic resistance genes.</title>
        <authorList>
            <person name="Diorio-Toth L."/>
        </authorList>
    </citation>
    <scope>NUCLEOTIDE SEQUENCE</scope>
    <source>
        <strain evidence="12">GD04130</strain>
    </source>
</reference>
<sequence length="281" mass="31396">MMADPLSPSLASRFARHVVLMSLALIYLLPFVWMLSISLKPASEIFDAGFNLIPREWAAWENYSAALTRVPLLRYLLNGVVVCAGILVVQIALAFPAAYCFAKIKFRGHDLAWGLTMLSLMVPFQATAIPLYIFLYHLGLLDSYSALILPFIASAFGMFMFRQAIKVIPDDLIHASRLDGMGEFELVWRVLLPACLPTVIAFSIFSVVWHWNDYFWPLLVINTQDLATPPLGTMFFANEESGNDYGPLMAGTVLITIPLVVFFLFAQKRFIEGVTFSGVKA</sequence>
<dbReference type="InterPro" id="IPR035906">
    <property type="entry name" value="MetI-like_sf"/>
</dbReference>
<dbReference type="RefSeq" id="WP_083994809.1">
    <property type="nucleotide sequence ID" value="NZ_JAOBZY010000017.1"/>
</dbReference>
<evidence type="ECO:0000256" key="2">
    <source>
        <dbReference type="ARBA" id="ARBA00011557"/>
    </source>
</evidence>
<feature type="domain" description="ABC transmembrane type-1" evidence="11">
    <location>
        <begin position="76"/>
        <end position="266"/>
    </location>
</feature>
<evidence type="ECO:0000259" key="11">
    <source>
        <dbReference type="PROSITE" id="PS50928"/>
    </source>
</evidence>
<keyword evidence="7 9" id="KW-1133">Transmembrane helix</keyword>
<evidence type="ECO:0000313" key="13">
    <source>
        <dbReference type="Proteomes" id="UP001158297"/>
    </source>
</evidence>
<accession>A0AA42L839</accession>
<keyword evidence="5 10" id="KW-1003">Cell membrane</keyword>
<feature type="transmembrane region" description="Helical" evidence="9">
    <location>
        <begin position="245"/>
        <end position="266"/>
    </location>
</feature>